<feature type="transmembrane region" description="Helical" evidence="2">
    <location>
        <begin position="48"/>
        <end position="72"/>
    </location>
</feature>
<protein>
    <submittedName>
        <fullName evidence="3">Uncharacterized protein</fullName>
    </submittedName>
</protein>
<evidence type="ECO:0000313" key="4">
    <source>
        <dbReference type="Proteomes" id="UP000886998"/>
    </source>
</evidence>
<dbReference type="OrthoDB" id="6435838at2759"/>
<keyword evidence="4" id="KW-1185">Reference proteome</keyword>
<dbReference type="Proteomes" id="UP000886998">
    <property type="component" value="Unassembled WGS sequence"/>
</dbReference>
<accession>A0A8X6YB38</accession>
<reference evidence="3" key="1">
    <citation type="submission" date="2020-08" db="EMBL/GenBank/DDBJ databases">
        <title>Multicomponent nature underlies the extraordinary mechanical properties of spider dragline silk.</title>
        <authorList>
            <person name="Kono N."/>
            <person name="Nakamura H."/>
            <person name="Mori M."/>
            <person name="Yoshida Y."/>
            <person name="Ohtoshi R."/>
            <person name="Malay A.D."/>
            <person name="Moran D.A.P."/>
            <person name="Tomita M."/>
            <person name="Numata K."/>
            <person name="Arakawa K."/>
        </authorList>
    </citation>
    <scope>NUCLEOTIDE SEQUENCE</scope>
</reference>
<name>A0A8X6YB38_9ARAC</name>
<evidence type="ECO:0000313" key="3">
    <source>
        <dbReference type="EMBL" id="GFY68184.1"/>
    </source>
</evidence>
<evidence type="ECO:0000256" key="2">
    <source>
        <dbReference type="SAM" id="Phobius"/>
    </source>
</evidence>
<keyword evidence="2" id="KW-0812">Transmembrane</keyword>
<keyword evidence="2" id="KW-0472">Membrane</keyword>
<organism evidence="3 4">
    <name type="scientific">Trichonephila inaurata madagascariensis</name>
    <dbReference type="NCBI Taxonomy" id="2747483"/>
    <lineage>
        <taxon>Eukaryota</taxon>
        <taxon>Metazoa</taxon>
        <taxon>Ecdysozoa</taxon>
        <taxon>Arthropoda</taxon>
        <taxon>Chelicerata</taxon>
        <taxon>Arachnida</taxon>
        <taxon>Araneae</taxon>
        <taxon>Araneomorphae</taxon>
        <taxon>Entelegynae</taxon>
        <taxon>Araneoidea</taxon>
        <taxon>Nephilidae</taxon>
        <taxon>Trichonephila</taxon>
        <taxon>Trichonephila inaurata</taxon>
    </lineage>
</organism>
<sequence>MNIPNRKKNEINEPNDSKRSEREKMIKNAGMDWKSPSFTEDEEGINNFVFATILAVCSATVVLPTALHYVAAAPHSSAKVTKYEWEHHPVNYVVPAVAPVAPVVTYSHKTYVHAAAPVLHAAPLVHTAPIVHTAPVVHAAAPLLAAPVVHHSTTYLANKKA</sequence>
<feature type="region of interest" description="Disordered" evidence="1">
    <location>
        <begin position="1"/>
        <end position="22"/>
    </location>
</feature>
<gene>
    <name evidence="3" type="primary">AVEN_45997_1</name>
    <name evidence="3" type="ORF">TNIN_288101</name>
</gene>
<dbReference type="AlphaFoldDB" id="A0A8X6YB38"/>
<proteinExistence type="predicted"/>
<comment type="caution">
    <text evidence="3">The sequence shown here is derived from an EMBL/GenBank/DDBJ whole genome shotgun (WGS) entry which is preliminary data.</text>
</comment>
<keyword evidence="2" id="KW-1133">Transmembrane helix</keyword>
<evidence type="ECO:0000256" key="1">
    <source>
        <dbReference type="SAM" id="MobiDB-lite"/>
    </source>
</evidence>
<dbReference type="EMBL" id="BMAV01016908">
    <property type="protein sequence ID" value="GFY68184.1"/>
    <property type="molecule type" value="Genomic_DNA"/>
</dbReference>
<feature type="compositionally biased region" description="Basic and acidic residues" evidence="1">
    <location>
        <begin position="7"/>
        <end position="22"/>
    </location>
</feature>